<organism evidence="7 8">
    <name type="scientific">Helianthus annuus</name>
    <name type="common">Common sunflower</name>
    <dbReference type="NCBI Taxonomy" id="4232"/>
    <lineage>
        <taxon>Eukaryota</taxon>
        <taxon>Viridiplantae</taxon>
        <taxon>Streptophyta</taxon>
        <taxon>Embryophyta</taxon>
        <taxon>Tracheophyta</taxon>
        <taxon>Spermatophyta</taxon>
        <taxon>Magnoliopsida</taxon>
        <taxon>eudicotyledons</taxon>
        <taxon>Gunneridae</taxon>
        <taxon>Pentapetalae</taxon>
        <taxon>asterids</taxon>
        <taxon>campanulids</taxon>
        <taxon>Asterales</taxon>
        <taxon>Asteraceae</taxon>
        <taxon>Asteroideae</taxon>
        <taxon>Heliantheae alliance</taxon>
        <taxon>Heliantheae</taxon>
        <taxon>Helianthus</taxon>
    </lineage>
</organism>
<feature type="chain" id="PRO_5039962303" description="S-protein homolog" evidence="6">
    <location>
        <begin position="21"/>
        <end position="152"/>
    </location>
</feature>
<dbReference type="PANTHER" id="PTHR31232">
    <property type="match status" value="1"/>
</dbReference>
<dbReference type="Gramene" id="mRNA:HanXRQr2_Chr11g0503311">
    <property type="protein sequence ID" value="CDS:HanXRQr2_Chr11g0503311.1"/>
    <property type="gene ID" value="HanXRQr2_Chr11g0503311"/>
</dbReference>
<dbReference type="AlphaFoldDB" id="A0A9K3HQZ4"/>
<name>A0A9K3HQZ4_HELAN</name>
<evidence type="ECO:0000256" key="3">
    <source>
        <dbReference type="ARBA" id="ARBA00022471"/>
    </source>
</evidence>
<keyword evidence="8" id="KW-1185">Reference proteome</keyword>
<keyword evidence="4 6" id="KW-0964">Secreted</keyword>
<dbReference type="OrthoDB" id="1727555at2759"/>
<comment type="subcellular location">
    <subcellularLocation>
        <location evidence="1 6">Secreted</location>
    </subcellularLocation>
</comment>
<keyword evidence="5 6" id="KW-0732">Signal</keyword>
<dbReference type="InterPro" id="IPR010264">
    <property type="entry name" value="Self-incomp_S1"/>
</dbReference>
<dbReference type="Pfam" id="PF05938">
    <property type="entry name" value="Self-incomp_S1"/>
    <property type="match status" value="1"/>
</dbReference>
<accession>A0A9K3HQZ4</accession>
<reference evidence="7" key="1">
    <citation type="journal article" date="2017" name="Nature">
        <title>The sunflower genome provides insights into oil metabolism, flowering and Asterid evolution.</title>
        <authorList>
            <person name="Badouin H."/>
            <person name="Gouzy J."/>
            <person name="Grassa C.J."/>
            <person name="Murat F."/>
            <person name="Staton S.E."/>
            <person name="Cottret L."/>
            <person name="Lelandais-Briere C."/>
            <person name="Owens G.L."/>
            <person name="Carrere S."/>
            <person name="Mayjonade B."/>
            <person name="Legrand L."/>
            <person name="Gill N."/>
            <person name="Kane N.C."/>
            <person name="Bowers J.E."/>
            <person name="Hubner S."/>
            <person name="Bellec A."/>
            <person name="Berard A."/>
            <person name="Berges H."/>
            <person name="Blanchet N."/>
            <person name="Boniface M.C."/>
            <person name="Brunel D."/>
            <person name="Catrice O."/>
            <person name="Chaidir N."/>
            <person name="Claudel C."/>
            <person name="Donnadieu C."/>
            <person name="Faraut T."/>
            <person name="Fievet G."/>
            <person name="Helmstetter N."/>
            <person name="King M."/>
            <person name="Knapp S.J."/>
            <person name="Lai Z."/>
            <person name="Le Paslier M.C."/>
            <person name="Lippi Y."/>
            <person name="Lorenzon L."/>
            <person name="Mandel J.R."/>
            <person name="Marage G."/>
            <person name="Marchand G."/>
            <person name="Marquand E."/>
            <person name="Bret-Mestries E."/>
            <person name="Morien E."/>
            <person name="Nambeesan S."/>
            <person name="Nguyen T."/>
            <person name="Pegot-Espagnet P."/>
            <person name="Pouilly N."/>
            <person name="Raftis F."/>
            <person name="Sallet E."/>
            <person name="Schiex T."/>
            <person name="Thomas J."/>
            <person name="Vandecasteele C."/>
            <person name="Vares D."/>
            <person name="Vear F."/>
            <person name="Vautrin S."/>
            <person name="Crespi M."/>
            <person name="Mangin B."/>
            <person name="Burke J.M."/>
            <person name="Salse J."/>
            <person name="Munos S."/>
            <person name="Vincourt P."/>
            <person name="Rieseberg L.H."/>
            <person name="Langlade N.B."/>
        </authorList>
    </citation>
    <scope>NUCLEOTIDE SEQUENCE</scope>
    <source>
        <tissue evidence="7">Leaves</tissue>
    </source>
</reference>
<dbReference type="Proteomes" id="UP000215914">
    <property type="component" value="Unassembled WGS sequence"/>
</dbReference>
<evidence type="ECO:0000313" key="8">
    <source>
        <dbReference type="Proteomes" id="UP000215914"/>
    </source>
</evidence>
<comment type="caution">
    <text evidence="7">The sequence shown here is derived from an EMBL/GenBank/DDBJ whole genome shotgun (WGS) entry which is preliminary data.</text>
</comment>
<feature type="signal peptide" evidence="6">
    <location>
        <begin position="1"/>
        <end position="20"/>
    </location>
</feature>
<keyword evidence="3 6" id="KW-0713">Self-incompatibility</keyword>
<dbReference type="GO" id="GO:0060320">
    <property type="term" value="P:rejection of self pollen"/>
    <property type="evidence" value="ECO:0007669"/>
    <property type="project" value="UniProtKB-KW"/>
</dbReference>
<sequence>MNKHIIFFTTFLCVIALATAAKPCWLGGWAINVVNQVNGTDKDHVYAHCKSKNDDIGFHKIKYQHSTTWKFCENIFGPTTLFFCHAYKGQHQELVFDVFTQDTIKPLCRELDFKANYWRCSWLLRNDGIYLVDRREKGKEKNMKMHDWKYRT</sequence>
<evidence type="ECO:0000256" key="1">
    <source>
        <dbReference type="ARBA" id="ARBA00004613"/>
    </source>
</evidence>
<protein>
    <recommendedName>
        <fullName evidence="6">S-protein homolog</fullName>
    </recommendedName>
</protein>
<evidence type="ECO:0000256" key="2">
    <source>
        <dbReference type="ARBA" id="ARBA00005581"/>
    </source>
</evidence>
<gene>
    <name evidence="7" type="ORF">HanXRQr2_Chr11g0503311</name>
</gene>
<dbReference type="EMBL" id="MNCJ02000326">
    <property type="protein sequence ID" value="KAF5783042.1"/>
    <property type="molecule type" value="Genomic_DNA"/>
</dbReference>
<dbReference type="GO" id="GO:0005576">
    <property type="term" value="C:extracellular region"/>
    <property type="evidence" value="ECO:0007669"/>
    <property type="project" value="UniProtKB-SubCell"/>
</dbReference>
<reference evidence="7" key="2">
    <citation type="submission" date="2020-06" db="EMBL/GenBank/DDBJ databases">
        <title>Helianthus annuus Genome sequencing and assembly Release 2.</title>
        <authorList>
            <person name="Gouzy J."/>
            <person name="Langlade N."/>
            <person name="Munos S."/>
        </authorList>
    </citation>
    <scope>NUCLEOTIDE SEQUENCE</scope>
    <source>
        <tissue evidence="7">Leaves</tissue>
    </source>
</reference>
<evidence type="ECO:0000313" key="7">
    <source>
        <dbReference type="EMBL" id="KAF5783042.1"/>
    </source>
</evidence>
<proteinExistence type="inferred from homology"/>
<evidence type="ECO:0000256" key="6">
    <source>
        <dbReference type="RuleBase" id="RU367044"/>
    </source>
</evidence>
<comment type="similarity">
    <text evidence="2 6">Belongs to the plant self-incompatibility (S1) protein family.</text>
</comment>
<evidence type="ECO:0000256" key="4">
    <source>
        <dbReference type="ARBA" id="ARBA00022525"/>
    </source>
</evidence>
<dbReference type="PANTHER" id="PTHR31232:SF155">
    <property type="entry name" value="PLANT SELF-INCOMPATIBILITY PROTEIN S1 FAMILY"/>
    <property type="match status" value="1"/>
</dbReference>
<evidence type="ECO:0000256" key="5">
    <source>
        <dbReference type="ARBA" id="ARBA00022729"/>
    </source>
</evidence>